<accession>A0A0W0VE09</accession>
<evidence type="ECO:0000256" key="18">
    <source>
        <dbReference type="ARBA" id="ARBA00080135"/>
    </source>
</evidence>
<dbReference type="PATRIC" id="fig|456.5.peg.2855"/>
<dbReference type="STRING" id="456.Ljor_2663"/>
<dbReference type="OrthoDB" id="9805628at2"/>
<dbReference type="GO" id="GO:0004084">
    <property type="term" value="F:branched-chain-amino-acid transaminase activity"/>
    <property type="evidence" value="ECO:0007669"/>
    <property type="project" value="UniProtKB-EC"/>
</dbReference>
<dbReference type="GO" id="GO:0008652">
    <property type="term" value="P:amino acid biosynthetic process"/>
    <property type="evidence" value="ECO:0007669"/>
    <property type="project" value="UniProtKB-ARBA"/>
</dbReference>
<evidence type="ECO:0000256" key="1">
    <source>
        <dbReference type="ARBA" id="ARBA00001933"/>
    </source>
</evidence>
<evidence type="ECO:0000256" key="6">
    <source>
        <dbReference type="ARBA" id="ARBA00009320"/>
    </source>
</evidence>
<evidence type="ECO:0000313" key="22">
    <source>
        <dbReference type="Proteomes" id="UP000055035"/>
    </source>
</evidence>
<comment type="similarity">
    <text evidence="6 19">Belongs to the class-IV pyridoxal-phosphate-dependent aminotransferase family.</text>
</comment>
<dbReference type="InterPro" id="IPR018300">
    <property type="entry name" value="Aminotrans_IV_CS"/>
</dbReference>
<dbReference type="GO" id="GO:0046656">
    <property type="term" value="P:folic acid biosynthetic process"/>
    <property type="evidence" value="ECO:0007669"/>
    <property type="project" value="UniProtKB-KW"/>
</dbReference>
<comment type="pathway">
    <text evidence="10">Cofactor biosynthesis; tetrahydrofolate biosynthesis; 4-aminobenzoate from chorismate: step 2/2.</text>
</comment>
<dbReference type="Pfam" id="PF01063">
    <property type="entry name" value="Aminotran_4"/>
    <property type="match status" value="1"/>
</dbReference>
<evidence type="ECO:0000256" key="8">
    <source>
        <dbReference type="ARBA" id="ARBA00022898"/>
    </source>
</evidence>
<dbReference type="SUPFAM" id="SSF56752">
    <property type="entry name" value="D-aminoacid aminotransferase-like PLP-dependent enzymes"/>
    <property type="match status" value="1"/>
</dbReference>
<evidence type="ECO:0000256" key="16">
    <source>
        <dbReference type="ARBA" id="ARBA00054027"/>
    </source>
</evidence>
<dbReference type="PANTHER" id="PTHR42743">
    <property type="entry name" value="AMINO-ACID AMINOTRANSFERASE"/>
    <property type="match status" value="1"/>
</dbReference>
<comment type="catalytic activity">
    <reaction evidence="15">
        <text>4-amino-4-deoxychorismate = 4-aminobenzoate + pyruvate + H(+)</text>
        <dbReference type="Rhea" id="RHEA:16201"/>
        <dbReference type="ChEBI" id="CHEBI:15361"/>
        <dbReference type="ChEBI" id="CHEBI:15378"/>
        <dbReference type="ChEBI" id="CHEBI:17836"/>
        <dbReference type="ChEBI" id="CHEBI:58406"/>
        <dbReference type="EC" id="4.1.3.38"/>
    </reaction>
</comment>
<dbReference type="PROSITE" id="PS00770">
    <property type="entry name" value="AA_TRANSFER_CLASS_4"/>
    <property type="match status" value="1"/>
</dbReference>
<evidence type="ECO:0000256" key="19">
    <source>
        <dbReference type="RuleBase" id="RU004106"/>
    </source>
</evidence>
<dbReference type="EMBL" id="LNYJ01000011">
    <property type="protein sequence ID" value="KTD18357.1"/>
    <property type="molecule type" value="Genomic_DNA"/>
</dbReference>
<evidence type="ECO:0000256" key="20">
    <source>
        <dbReference type="RuleBase" id="RU004516"/>
    </source>
</evidence>
<evidence type="ECO:0000256" key="5">
    <source>
        <dbReference type="ARBA" id="ARBA00005072"/>
    </source>
</evidence>
<dbReference type="AlphaFoldDB" id="A0A0W0VE09"/>
<protein>
    <recommendedName>
        <fullName evidence="17">Aminodeoxychorismate lyase</fullName>
        <ecNumber evidence="7">2.6.1.42</ecNumber>
        <ecNumber evidence="11">4.1.3.38</ecNumber>
    </recommendedName>
    <alternativeName>
        <fullName evidence="18">4-amino-4-deoxychorismate lyase</fullName>
    </alternativeName>
</protein>
<comment type="caution">
    <text evidence="21">The sequence shown here is derived from an EMBL/GenBank/DDBJ whole genome shotgun (WGS) entry which is preliminary data.</text>
</comment>
<dbReference type="InterPro" id="IPR043131">
    <property type="entry name" value="BCAT-like_N"/>
</dbReference>
<dbReference type="InterPro" id="IPR001544">
    <property type="entry name" value="Aminotrans_IV"/>
</dbReference>
<dbReference type="EC" id="4.1.3.38" evidence="11"/>
<keyword evidence="21" id="KW-0456">Lyase</keyword>
<comment type="function">
    <text evidence="16">Involved in the biosynthesis of p-aminobenzoate (PABA), a precursor of tetrahydrofolate. Converts 4-amino-4-deoxychorismate into 4-aminobenzoate (PABA) and pyruvate.</text>
</comment>
<evidence type="ECO:0000256" key="4">
    <source>
        <dbReference type="ARBA" id="ARBA00004931"/>
    </source>
</evidence>
<comment type="catalytic activity">
    <reaction evidence="12">
        <text>L-valine + 2-oxoglutarate = 3-methyl-2-oxobutanoate + L-glutamate</text>
        <dbReference type="Rhea" id="RHEA:24813"/>
        <dbReference type="ChEBI" id="CHEBI:11851"/>
        <dbReference type="ChEBI" id="CHEBI:16810"/>
        <dbReference type="ChEBI" id="CHEBI:29985"/>
        <dbReference type="ChEBI" id="CHEBI:57762"/>
        <dbReference type="EC" id="2.6.1.42"/>
    </reaction>
</comment>
<evidence type="ECO:0000256" key="14">
    <source>
        <dbReference type="ARBA" id="ARBA00049229"/>
    </source>
</evidence>
<dbReference type="InterPro" id="IPR036038">
    <property type="entry name" value="Aminotransferase-like"/>
</dbReference>
<comment type="function">
    <text evidence="2">Acts on leucine, isoleucine and valine.</text>
</comment>
<keyword evidence="9" id="KW-0289">Folate biosynthesis</keyword>
<sequence length="271" mass="30748">MTPLIFTNRNGQALIPMDDRILLGEGLFETLRIAHAKPCYPKLHWQRIKQAAQFLNIQFDVSFELWLAKLLECIQIHRLQHGGIKVTLSGGSAPRGLTQSSEQPRLIFDAFQYAKNAKALKLISAPWLRDSNNPIYRIKSMCYLEAVLARREAEKQGADDVVFFNLDKHATETSIANLFLIKQNQIFTPSLESGVLNGIIRQRLLALSKANAIAHFECELDKIHIEQADAIFICNSLQGIRNVESFNECCFRLDHPLINLMQDLLAKDSYA</sequence>
<comment type="cofactor">
    <cofactor evidence="1 20">
        <name>pyridoxal 5'-phosphate</name>
        <dbReference type="ChEBI" id="CHEBI:597326"/>
    </cofactor>
</comment>
<dbReference type="GO" id="GO:0008696">
    <property type="term" value="F:4-amino-4-deoxychorismate lyase activity"/>
    <property type="evidence" value="ECO:0007669"/>
    <property type="project" value="UniProtKB-EC"/>
</dbReference>
<dbReference type="EC" id="2.6.1.42" evidence="7"/>
<evidence type="ECO:0000256" key="10">
    <source>
        <dbReference type="ARBA" id="ARBA00035633"/>
    </source>
</evidence>
<dbReference type="InterPro" id="IPR043132">
    <property type="entry name" value="BCAT-like_C"/>
</dbReference>
<evidence type="ECO:0000256" key="7">
    <source>
        <dbReference type="ARBA" id="ARBA00013053"/>
    </source>
</evidence>
<reference evidence="21 22" key="1">
    <citation type="submission" date="2015-11" db="EMBL/GenBank/DDBJ databases">
        <title>Genomic analysis of 38 Legionella species identifies large and diverse effector repertoires.</title>
        <authorList>
            <person name="Burstein D."/>
            <person name="Amaro F."/>
            <person name="Zusman T."/>
            <person name="Lifshitz Z."/>
            <person name="Cohen O."/>
            <person name="Gilbert J.A."/>
            <person name="Pupko T."/>
            <person name="Shuman H.A."/>
            <person name="Segal G."/>
        </authorList>
    </citation>
    <scope>NUCLEOTIDE SEQUENCE [LARGE SCALE GENOMIC DNA]</scope>
    <source>
        <strain evidence="21 22">BL-540</strain>
    </source>
</reference>
<comment type="catalytic activity">
    <reaction evidence="14">
        <text>L-leucine + 2-oxoglutarate = 4-methyl-2-oxopentanoate + L-glutamate</text>
        <dbReference type="Rhea" id="RHEA:18321"/>
        <dbReference type="ChEBI" id="CHEBI:16810"/>
        <dbReference type="ChEBI" id="CHEBI:17865"/>
        <dbReference type="ChEBI" id="CHEBI:29985"/>
        <dbReference type="ChEBI" id="CHEBI:57427"/>
        <dbReference type="EC" id="2.6.1.42"/>
    </reaction>
</comment>
<name>A0A0W0VE09_9GAMM</name>
<dbReference type="PANTHER" id="PTHR42743:SF11">
    <property type="entry name" value="AMINODEOXYCHORISMATE LYASE"/>
    <property type="match status" value="1"/>
</dbReference>
<evidence type="ECO:0000256" key="9">
    <source>
        <dbReference type="ARBA" id="ARBA00022909"/>
    </source>
</evidence>
<evidence type="ECO:0000256" key="12">
    <source>
        <dbReference type="ARBA" id="ARBA00048212"/>
    </source>
</evidence>
<evidence type="ECO:0000256" key="13">
    <source>
        <dbReference type="ARBA" id="ARBA00048798"/>
    </source>
</evidence>
<evidence type="ECO:0000256" key="17">
    <source>
        <dbReference type="ARBA" id="ARBA00069174"/>
    </source>
</evidence>
<comment type="pathway">
    <text evidence="4">Amino-acid biosynthesis; L-valine biosynthesis; L-valine from pyruvate: step 4/4.</text>
</comment>
<dbReference type="Gene3D" id="3.30.470.10">
    <property type="match status" value="1"/>
</dbReference>
<dbReference type="Gene3D" id="3.20.10.10">
    <property type="entry name" value="D-amino Acid Aminotransferase, subunit A, domain 2"/>
    <property type="match status" value="1"/>
</dbReference>
<evidence type="ECO:0000256" key="11">
    <source>
        <dbReference type="ARBA" id="ARBA00035676"/>
    </source>
</evidence>
<dbReference type="InterPro" id="IPR050571">
    <property type="entry name" value="Class-IV_PLP-Dep_Aminotrnsfr"/>
</dbReference>
<evidence type="ECO:0000256" key="2">
    <source>
        <dbReference type="ARBA" id="ARBA00003109"/>
    </source>
</evidence>
<proteinExistence type="inferred from homology"/>
<evidence type="ECO:0000313" key="21">
    <source>
        <dbReference type="EMBL" id="KTD18357.1"/>
    </source>
</evidence>
<gene>
    <name evidence="21" type="ORF">Ljor_2663</name>
</gene>
<dbReference type="RefSeq" id="WP_058472025.1">
    <property type="nucleotide sequence ID" value="NZ_CAAAIC010000006.1"/>
</dbReference>
<dbReference type="Proteomes" id="UP000055035">
    <property type="component" value="Unassembled WGS sequence"/>
</dbReference>
<organism evidence="21 22">
    <name type="scientific">Legionella jordanis</name>
    <dbReference type="NCBI Taxonomy" id="456"/>
    <lineage>
        <taxon>Bacteria</taxon>
        <taxon>Pseudomonadati</taxon>
        <taxon>Pseudomonadota</taxon>
        <taxon>Gammaproteobacteria</taxon>
        <taxon>Legionellales</taxon>
        <taxon>Legionellaceae</taxon>
        <taxon>Legionella</taxon>
    </lineage>
</organism>
<keyword evidence="8 20" id="KW-0663">Pyridoxal phosphate</keyword>
<evidence type="ECO:0000256" key="3">
    <source>
        <dbReference type="ARBA" id="ARBA00004824"/>
    </source>
</evidence>
<comment type="pathway">
    <text evidence="3">Amino-acid biosynthesis; L-isoleucine biosynthesis; L-isoleucine from 2-oxobutanoate: step 4/4.</text>
</comment>
<evidence type="ECO:0000256" key="15">
    <source>
        <dbReference type="ARBA" id="ARBA00049529"/>
    </source>
</evidence>
<keyword evidence="22" id="KW-1185">Reference proteome</keyword>
<comment type="pathway">
    <text evidence="5">Amino-acid biosynthesis; L-leucine biosynthesis; L-leucine from 3-methyl-2-oxobutanoate: step 4/4.</text>
</comment>
<dbReference type="FunFam" id="3.20.10.10:FF:000002">
    <property type="entry name" value="D-alanine aminotransferase"/>
    <property type="match status" value="1"/>
</dbReference>
<comment type="catalytic activity">
    <reaction evidence="13">
        <text>L-isoleucine + 2-oxoglutarate = (S)-3-methyl-2-oxopentanoate + L-glutamate</text>
        <dbReference type="Rhea" id="RHEA:24801"/>
        <dbReference type="ChEBI" id="CHEBI:16810"/>
        <dbReference type="ChEBI" id="CHEBI:29985"/>
        <dbReference type="ChEBI" id="CHEBI:35146"/>
        <dbReference type="ChEBI" id="CHEBI:58045"/>
        <dbReference type="EC" id="2.6.1.42"/>
    </reaction>
</comment>